<protein>
    <recommendedName>
        <fullName evidence="2">Arylamine N-acetyltransferase</fullName>
    </recommendedName>
</protein>
<accession>A0A6C0HNG7</accession>
<name>A0A6C0HNG7_9ZZZZ</name>
<sequence length="254" mass="29713">MKRREINLFNQTVPNEAIQKSLHACYENIAFSTFPYHAYRLTLSSHTLDKYHSGNCIAMTTFLKRYLHTNHKIRSFIVPASVPNIFRVEGTPELCHVSLLIPLTETSYYILDPAFYFLGPMYVDQVKAEPYAVDSMNIHKQRHETILGQYDGQRCLCFFEESPSDTWGYETYEVLDPDESIGIHFLTHKPEPFLCKTIMSGGVPYKDYHLKMEEGQLVFIQDHVEVYRGLPDQLPERLHEVVEQLLFKYLRPLR</sequence>
<evidence type="ECO:0000313" key="1">
    <source>
        <dbReference type="EMBL" id="QHT82029.1"/>
    </source>
</evidence>
<dbReference type="EMBL" id="MN739994">
    <property type="protein sequence ID" value="QHT82029.1"/>
    <property type="molecule type" value="Genomic_DNA"/>
</dbReference>
<reference evidence="1" key="1">
    <citation type="journal article" date="2020" name="Nature">
        <title>Giant virus diversity and host interactions through global metagenomics.</title>
        <authorList>
            <person name="Schulz F."/>
            <person name="Roux S."/>
            <person name="Paez-Espino D."/>
            <person name="Jungbluth S."/>
            <person name="Walsh D.A."/>
            <person name="Denef V.J."/>
            <person name="McMahon K.D."/>
            <person name="Konstantinidis K.T."/>
            <person name="Eloe-Fadrosh E.A."/>
            <person name="Kyrpides N.C."/>
            <person name="Woyke T."/>
        </authorList>
    </citation>
    <scope>NUCLEOTIDE SEQUENCE</scope>
    <source>
        <strain evidence="1">GVMAG-M-3300023184-160</strain>
    </source>
</reference>
<proteinExistence type="predicted"/>
<dbReference type="AlphaFoldDB" id="A0A6C0HNG7"/>
<evidence type="ECO:0008006" key="2">
    <source>
        <dbReference type="Google" id="ProtNLM"/>
    </source>
</evidence>
<organism evidence="1">
    <name type="scientific">viral metagenome</name>
    <dbReference type="NCBI Taxonomy" id="1070528"/>
    <lineage>
        <taxon>unclassified sequences</taxon>
        <taxon>metagenomes</taxon>
        <taxon>organismal metagenomes</taxon>
    </lineage>
</organism>